<sequence>MDDLPRGYRLSLTDPQPEQFAEFDTVRAVWFELDESMFRSTQRRD</sequence>
<keyword evidence="2" id="KW-1185">Reference proteome</keyword>
<name>A0ABU3SHM5_9MICO</name>
<protein>
    <submittedName>
        <fullName evidence="1">Uncharacterized protein</fullName>
    </submittedName>
</protein>
<organism evidence="1 2">
    <name type="scientific">Microbacterium phycohabitans</name>
    <dbReference type="NCBI Taxonomy" id="3075993"/>
    <lineage>
        <taxon>Bacteria</taxon>
        <taxon>Bacillati</taxon>
        <taxon>Actinomycetota</taxon>
        <taxon>Actinomycetes</taxon>
        <taxon>Micrococcales</taxon>
        <taxon>Microbacteriaceae</taxon>
        <taxon>Microbacterium</taxon>
    </lineage>
</organism>
<evidence type="ECO:0000313" key="2">
    <source>
        <dbReference type="Proteomes" id="UP001261125"/>
    </source>
</evidence>
<accession>A0ABU3SHM5</accession>
<reference evidence="1 2" key="1">
    <citation type="submission" date="2023-09" db="EMBL/GenBank/DDBJ databases">
        <title>Microbacterium fusihabitans sp. nov., Microbacterium phycihabitans sp. nov., and Microbacterium cervinum sp. nov., isolated from dried seaweeds of beach.</title>
        <authorList>
            <person name="Lee S.D."/>
        </authorList>
    </citation>
    <scope>NUCLEOTIDE SEQUENCE [LARGE SCALE GENOMIC DNA]</scope>
    <source>
        <strain evidence="1 2">KSW2-29</strain>
    </source>
</reference>
<proteinExistence type="predicted"/>
<dbReference type="RefSeq" id="WP_298874838.1">
    <property type="nucleotide sequence ID" value="NZ_JAWDIT010000001.1"/>
</dbReference>
<comment type="caution">
    <text evidence="1">The sequence shown here is derived from an EMBL/GenBank/DDBJ whole genome shotgun (WGS) entry which is preliminary data.</text>
</comment>
<dbReference type="Proteomes" id="UP001261125">
    <property type="component" value="Unassembled WGS sequence"/>
</dbReference>
<gene>
    <name evidence="1" type="ORF">RWH44_01085</name>
</gene>
<evidence type="ECO:0000313" key="1">
    <source>
        <dbReference type="EMBL" id="MDU0344282.1"/>
    </source>
</evidence>
<dbReference type="EMBL" id="JAWDIT010000001">
    <property type="protein sequence ID" value="MDU0344282.1"/>
    <property type="molecule type" value="Genomic_DNA"/>
</dbReference>